<name>A0A9W6YWX7_AMBMO</name>
<keyword evidence="9" id="KW-1185">Reference proteome</keyword>
<comment type="similarity">
    <text evidence="1 6">Belongs to the universal ribosomal protein uS9 family.</text>
</comment>
<organism evidence="8 9">
    <name type="scientific">Ambrosiozyma monospora</name>
    <name type="common">Yeast</name>
    <name type="synonym">Endomycopsis monosporus</name>
    <dbReference type="NCBI Taxonomy" id="43982"/>
    <lineage>
        <taxon>Eukaryota</taxon>
        <taxon>Fungi</taxon>
        <taxon>Dikarya</taxon>
        <taxon>Ascomycota</taxon>
        <taxon>Saccharomycotina</taxon>
        <taxon>Pichiomycetes</taxon>
        <taxon>Pichiales</taxon>
        <taxon>Pichiaceae</taxon>
        <taxon>Ambrosiozyma</taxon>
    </lineage>
</organism>
<dbReference type="Gene3D" id="1.10.20.10">
    <property type="entry name" value="Histone, subunit A"/>
    <property type="match status" value="1"/>
</dbReference>
<dbReference type="Pfam" id="PF15630">
    <property type="entry name" value="CENP-S"/>
    <property type="match status" value="1"/>
</dbReference>
<reference evidence="8" key="1">
    <citation type="submission" date="2023-04" db="EMBL/GenBank/DDBJ databases">
        <title>Ambrosiozyma monospora NBRC 1965.</title>
        <authorList>
            <person name="Ichikawa N."/>
            <person name="Sato H."/>
            <person name="Tonouchi N."/>
        </authorList>
    </citation>
    <scope>NUCLEOTIDE SEQUENCE</scope>
    <source>
        <strain evidence="8">NBRC 1965</strain>
    </source>
</reference>
<comment type="caution">
    <text evidence="8">The sequence shown here is derived from an EMBL/GenBank/DDBJ whole genome shotgun (WGS) entry which is preliminary data.</text>
</comment>
<dbReference type="GO" id="GO:0003735">
    <property type="term" value="F:structural constituent of ribosome"/>
    <property type="evidence" value="ECO:0007669"/>
    <property type="project" value="InterPro"/>
</dbReference>
<evidence type="ECO:0000313" key="9">
    <source>
        <dbReference type="Proteomes" id="UP001165063"/>
    </source>
</evidence>
<dbReference type="GO" id="GO:0046982">
    <property type="term" value="F:protein heterodimerization activity"/>
    <property type="evidence" value="ECO:0007669"/>
    <property type="project" value="InterPro"/>
</dbReference>
<dbReference type="InterPro" id="IPR014721">
    <property type="entry name" value="Ribsml_uS5_D2-typ_fold_subgr"/>
</dbReference>
<dbReference type="InterPro" id="IPR020574">
    <property type="entry name" value="Ribosomal_uS9_CS"/>
</dbReference>
<dbReference type="InterPro" id="IPR000754">
    <property type="entry name" value="Ribosomal_uS9"/>
</dbReference>
<keyword evidence="2 6" id="KW-0689">Ribosomal protein</keyword>
<accession>A0A9W6YWX7</accession>
<dbReference type="GO" id="GO:0003723">
    <property type="term" value="F:RNA binding"/>
    <property type="evidence" value="ECO:0007669"/>
    <property type="project" value="TreeGrafter"/>
</dbReference>
<feature type="compositionally biased region" description="Basic and acidic residues" evidence="7">
    <location>
        <begin position="130"/>
        <end position="139"/>
    </location>
</feature>
<dbReference type="PANTHER" id="PTHR21569:SF1">
    <property type="entry name" value="SMALL RIBOSOMAL SUBUNIT PROTEIN US9M"/>
    <property type="match status" value="1"/>
</dbReference>
<evidence type="ECO:0000313" key="8">
    <source>
        <dbReference type="EMBL" id="GMG29189.1"/>
    </source>
</evidence>
<dbReference type="AlphaFoldDB" id="A0A9W6YWX7"/>
<dbReference type="SUPFAM" id="SSF47113">
    <property type="entry name" value="Histone-fold"/>
    <property type="match status" value="1"/>
</dbReference>
<dbReference type="PANTHER" id="PTHR21569">
    <property type="entry name" value="RIBOSOMAL PROTEIN S9"/>
    <property type="match status" value="1"/>
</dbReference>
<keyword evidence="3 6" id="KW-0687">Ribonucleoprotein</keyword>
<dbReference type="OrthoDB" id="10254627at2759"/>
<evidence type="ECO:0000256" key="3">
    <source>
        <dbReference type="ARBA" id="ARBA00023274"/>
    </source>
</evidence>
<dbReference type="GO" id="GO:0005763">
    <property type="term" value="C:mitochondrial small ribosomal subunit"/>
    <property type="evidence" value="ECO:0007669"/>
    <property type="project" value="TreeGrafter"/>
</dbReference>
<evidence type="ECO:0000256" key="1">
    <source>
        <dbReference type="ARBA" id="ARBA00005251"/>
    </source>
</evidence>
<dbReference type="GO" id="GO:0006412">
    <property type="term" value="P:translation"/>
    <property type="evidence" value="ECO:0007669"/>
    <property type="project" value="InterPro"/>
</dbReference>
<feature type="compositionally biased region" description="Polar residues" evidence="7">
    <location>
        <begin position="115"/>
        <end position="129"/>
    </location>
</feature>
<dbReference type="NCBIfam" id="NF001099">
    <property type="entry name" value="PRK00132.1"/>
    <property type="match status" value="1"/>
</dbReference>
<dbReference type="EMBL" id="BSXU01001599">
    <property type="protein sequence ID" value="GMG29189.1"/>
    <property type="molecule type" value="Genomic_DNA"/>
</dbReference>
<dbReference type="InterPro" id="IPR009072">
    <property type="entry name" value="Histone-fold"/>
</dbReference>
<evidence type="ECO:0000256" key="6">
    <source>
        <dbReference type="RuleBase" id="RU003815"/>
    </source>
</evidence>
<evidence type="ECO:0000256" key="5">
    <source>
        <dbReference type="ARBA" id="ARBA00042623"/>
    </source>
</evidence>
<dbReference type="InterPro" id="IPR020568">
    <property type="entry name" value="Ribosomal_Su5_D2-typ_SF"/>
</dbReference>
<feature type="region of interest" description="Disordered" evidence="7">
    <location>
        <begin position="115"/>
        <end position="146"/>
    </location>
</feature>
<dbReference type="Gene3D" id="3.30.230.10">
    <property type="match status" value="1"/>
</dbReference>
<dbReference type="InterPro" id="IPR023035">
    <property type="entry name" value="Ribosomal_uS9_bac/plastid"/>
</dbReference>
<sequence>MRILTDEETKLAVNMKASVWVSIAKLVDLEMERITSESTTEDIVSATPSFTAALVELVFRQLITVGEDLEMFAKHAKRKVITPEDMYMVTRKNPALKNILTEYIENREEQKKNINTAAVSGDNQRQHYTSSKDTKKTNETNEASVSRNDKRTYYDFEESDSPCDLRNCEREQLVEIWKWFDVGGCVEQITSASIFHKPHSNTMYPMIGRLGLPRLLSQRCAIVRYQSTAQAAVTAEPPLPQQTQTQTTPVEQKYIRSNYNNNNNRRWNNQSRGRSFKALSEYYPDPSKPGAARPRTIPALERTRLVPTNATAYTRNPDHEQHLSNLIDLLNKYLALPFNKKHATSQWASFGEYKQMGGFNKLRITEYEKIITVLKRLDSIDPQLRNDEISSTLKQYQTQNVQHKIAKKEPKLDDFGRAKAVGRRKSSSAKVYVVEGSGDFLVNNKPMEKVFPKLEDRQRLLFPLHVVESENSYNVFAMVRGGGSTGQVDSVKLAIARALCIHNPLFKRRLFEAGCLTRDHRAVERKKPGHLKARKMPTWVKR</sequence>
<dbReference type="PROSITE" id="PS00360">
    <property type="entry name" value="RIBOSOMAL_S9"/>
    <property type="match status" value="1"/>
</dbReference>
<evidence type="ECO:0000256" key="7">
    <source>
        <dbReference type="SAM" id="MobiDB-lite"/>
    </source>
</evidence>
<dbReference type="GO" id="GO:0071821">
    <property type="term" value="C:FANCM-MHF complex"/>
    <property type="evidence" value="ECO:0007669"/>
    <property type="project" value="InterPro"/>
</dbReference>
<evidence type="ECO:0000256" key="4">
    <source>
        <dbReference type="ARBA" id="ARBA00039318"/>
    </source>
</evidence>
<dbReference type="SUPFAM" id="SSF54211">
    <property type="entry name" value="Ribosomal protein S5 domain 2-like"/>
    <property type="match status" value="1"/>
</dbReference>
<protein>
    <recommendedName>
        <fullName evidence="4">Small ribosomal subunit protein uS9m</fullName>
    </recommendedName>
    <alternativeName>
        <fullName evidence="5">37S ribosomal protein S9, mitochondrial</fullName>
    </alternativeName>
</protein>
<gene>
    <name evidence="8" type="ORF">Amon01_000368500</name>
</gene>
<dbReference type="CDD" id="cd22919">
    <property type="entry name" value="HFD_CENP-S"/>
    <property type="match status" value="1"/>
</dbReference>
<dbReference type="FunFam" id="3.30.230.10:FF:000001">
    <property type="entry name" value="30S ribosomal protein S9"/>
    <property type="match status" value="1"/>
</dbReference>
<proteinExistence type="inferred from homology"/>
<dbReference type="Pfam" id="PF00380">
    <property type="entry name" value="Ribosomal_S9"/>
    <property type="match status" value="1"/>
</dbReference>
<evidence type="ECO:0000256" key="2">
    <source>
        <dbReference type="ARBA" id="ARBA00022980"/>
    </source>
</evidence>
<dbReference type="Proteomes" id="UP001165063">
    <property type="component" value="Unassembled WGS sequence"/>
</dbReference>
<dbReference type="InterPro" id="IPR029003">
    <property type="entry name" value="CENP-S/Mhf1"/>
</dbReference>